<accession>A0ABQ6MTU1</accession>
<comment type="caution">
    <text evidence="3">The sequence shown here is derived from an EMBL/GenBank/DDBJ whole genome shotgun (WGS) entry which is preliminary data.</text>
</comment>
<name>A0ABQ6MTU1_9STRA</name>
<keyword evidence="2" id="KW-0472">Membrane</keyword>
<evidence type="ECO:0000256" key="1">
    <source>
        <dbReference type="SAM" id="MobiDB-lite"/>
    </source>
</evidence>
<protein>
    <submittedName>
        <fullName evidence="3">Uncharacterized protein</fullName>
    </submittedName>
</protein>
<feature type="transmembrane region" description="Helical" evidence="2">
    <location>
        <begin position="377"/>
        <end position="400"/>
    </location>
</feature>
<feature type="region of interest" description="Disordered" evidence="1">
    <location>
        <begin position="612"/>
        <end position="631"/>
    </location>
</feature>
<keyword evidence="2" id="KW-1133">Transmembrane helix</keyword>
<reference evidence="3 4" key="1">
    <citation type="journal article" date="2023" name="Commun. Biol.">
        <title>Genome analysis of Parmales, the sister group of diatoms, reveals the evolutionary specialization of diatoms from phago-mixotrophs to photoautotrophs.</title>
        <authorList>
            <person name="Ban H."/>
            <person name="Sato S."/>
            <person name="Yoshikawa S."/>
            <person name="Yamada K."/>
            <person name="Nakamura Y."/>
            <person name="Ichinomiya M."/>
            <person name="Sato N."/>
            <person name="Blanc-Mathieu R."/>
            <person name="Endo H."/>
            <person name="Kuwata A."/>
            <person name="Ogata H."/>
        </authorList>
    </citation>
    <scope>NUCLEOTIDE SEQUENCE [LARGE SCALE GENOMIC DNA]</scope>
</reference>
<feature type="transmembrane region" description="Helical" evidence="2">
    <location>
        <begin position="452"/>
        <end position="473"/>
    </location>
</feature>
<keyword evidence="2" id="KW-0812">Transmembrane</keyword>
<evidence type="ECO:0000256" key="2">
    <source>
        <dbReference type="SAM" id="Phobius"/>
    </source>
</evidence>
<dbReference type="SUPFAM" id="SSF55961">
    <property type="entry name" value="Bet v1-like"/>
    <property type="match status" value="1"/>
</dbReference>
<evidence type="ECO:0000313" key="3">
    <source>
        <dbReference type="EMBL" id="GMI33221.1"/>
    </source>
</evidence>
<evidence type="ECO:0000313" key="4">
    <source>
        <dbReference type="Proteomes" id="UP001165060"/>
    </source>
</evidence>
<organism evidence="3 4">
    <name type="scientific">Tetraparma gracilis</name>
    <dbReference type="NCBI Taxonomy" id="2962635"/>
    <lineage>
        <taxon>Eukaryota</taxon>
        <taxon>Sar</taxon>
        <taxon>Stramenopiles</taxon>
        <taxon>Ochrophyta</taxon>
        <taxon>Bolidophyceae</taxon>
        <taxon>Parmales</taxon>
        <taxon>Triparmaceae</taxon>
        <taxon>Tetraparma</taxon>
    </lineage>
</organism>
<proteinExistence type="predicted"/>
<keyword evidence="4" id="KW-1185">Reference proteome</keyword>
<sequence length="631" mass="70089">MMYVSKMRKFFDKSPAIDAASSMRLVTMIQNHDAPYTEKEEEILRTGVSHISMFEAQKGAELKMLSPSTMAKIAYEKGSSFAFGYATTTVRASPEEVLADQWDLLKRAGRAADDLEKCVDEEPSGHNKLIYIRKKTPDAIDNRDFLGRAVWRATASGFVNVTNAEESVRRPHLKGVVRGKYPSILKVTATGNGKTKLEPAGDSKAKLCNMSAKHANVIGGALASCIAANLTAHAAVDEWILRYPAMGELERKYVWFRPMMDTIAQRLLESVSWGLKMRLYTGAGLSTLDLLSDLNMIYSDDRGNKAALGSIVVSALTTGFSAATISFDFDVDPRGRRYEPSFYGYIPDDASSRTLIFGCMIINGALLLLVRSVSMALLAMVGGPWVLVYLVSDMAMYFMYKILRCDLWHWIPLEGTASVVESVLERLIVKVLVDFTGVIQFRGAAEMGGSYFAFNMIMALAASFVSTHVYYAGLEEDEEGVMKEGYAWMMVGGLSAGGICFGTAFLLLMKPGYKGTFFSTQTGYQYVQSKFLREGDENKKEVFEYNKKQWLRIRGDVKVWIVENWERWEEEKPEWFCDAWKAKVDDDMIPADSLRKMKTGQERRRSSLGDILGLGGGLTSVAPVAGGENSA</sequence>
<dbReference type="EMBL" id="BRYB01004553">
    <property type="protein sequence ID" value="GMI33221.1"/>
    <property type="molecule type" value="Genomic_DNA"/>
</dbReference>
<dbReference type="InterPro" id="IPR023393">
    <property type="entry name" value="START-like_dom_sf"/>
</dbReference>
<dbReference type="Proteomes" id="UP001165060">
    <property type="component" value="Unassembled WGS sequence"/>
</dbReference>
<gene>
    <name evidence="3" type="ORF">TeGR_g6242</name>
</gene>
<dbReference type="Gene3D" id="3.30.530.20">
    <property type="match status" value="1"/>
</dbReference>
<feature type="transmembrane region" description="Helical" evidence="2">
    <location>
        <begin position="485"/>
        <end position="508"/>
    </location>
</feature>